<sequence>MKKISVSIAKNRSAYRLSDKRFLMKALFWIMAVVPLLHVSPSFAENVTSKEMLLASVERVGVADPKSDIAADGGDKNAIGVLRAFQRKII</sequence>
<keyword evidence="2" id="KW-1185">Reference proteome</keyword>
<accession>A0ABV2HIM1</accession>
<evidence type="ECO:0000313" key="2">
    <source>
        <dbReference type="Proteomes" id="UP001549086"/>
    </source>
</evidence>
<proteinExistence type="predicted"/>
<gene>
    <name evidence="1" type="ORF">ABID23_001419</name>
</gene>
<name>A0ABV2HIM1_9HYPH</name>
<protein>
    <submittedName>
        <fullName evidence="1">Uncharacterized protein</fullName>
    </submittedName>
</protein>
<comment type="caution">
    <text evidence="1">The sequence shown here is derived from an EMBL/GenBank/DDBJ whole genome shotgun (WGS) entry which is preliminary data.</text>
</comment>
<evidence type="ECO:0000313" key="1">
    <source>
        <dbReference type="EMBL" id="MET3590313.1"/>
    </source>
</evidence>
<dbReference type="RefSeq" id="WP_354190558.1">
    <property type="nucleotide sequence ID" value="NZ_JBEPLI010000020.1"/>
</dbReference>
<dbReference type="EMBL" id="JBEPLI010000020">
    <property type="protein sequence ID" value="MET3590313.1"/>
    <property type="molecule type" value="Genomic_DNA"/>
</dbReference>
<organism evidence="1 2">
    <name type="scientific">Bartonella silvatica</name>
    <dbReference type="NCBI Taxonomy" id="357760"/>
    <lineage>
        <taxon>Bacteria</taxon>
        <taxon>Pseudomonadati</taxon>
        <taxon>Pseudomonadota</taxon>
        <taxon>Alphaproteobacteria</taxon>
        <taxon>Hyphomicrobiales</taxon>
        <taxon>Bartonellaceae</taxon>
        <taxon>Bartonella</taxon>
    </lineage>
</organism>
<dbReference type="Proteomes" id="UP001549086">
    <property type="component" value="Unassembled WGS sequence"/>
</dbReference>
<reference evidence="1 2" key="1">
    <citation type="submission" date="2024-06" db="EMBL/GenBank/DDBJ databases">
        <title>Genomic Encyclopedia of Type Strains, Phase IV (KMG-IV): sequencing the most valuable type-strain genomes for metagenomic binning, comparative biology and taxonomic classification.</title>
        <authorList>
            <person name="Goeker M."/>
        </authorList>
    </citation>
    <scope>NUCLEOTIDE SEQUENCE [LARGE SCALE GENOMIC DNA]</scope>
    <source>
        <strain evidence="1 2">DSM 23649</strain>
    </source>
</reference>